<evidence type="ECO:0000256" key="6">
    <source>
        <dbReference type="ARBA" id="ARBA00022989"/>
    </source>
</evidence>
<keyword evidence="9" id="KW-1003">Cell membrane</keyword>
<keyword evidence="4 9" id="KW-0812">Transmembrane</keyword>
<protein>
    <recommendedName>
        <fullName evidence="9">Magnesium transporter MgtE</fullName>
    </recommendedName>
</protein>
<proteinExistence type="inferred from homology"/>
<dbReference type="InterPro" id="IPR036739">
    <property type="entry name" value="SLC41_membr_dom_sf"/>
</dbReference>
<name>A0AAE3DD92_9FIRM</name>
<dbReference type="SUPFAM" id="SSF54631">
    <property type="entry name" value="CBS-domain pair"/>
    <property type="match status" value="1"/>
</dbReference>
<comment type="function">
    <text evidence="9">Acts as a magnesium transporter.</text>
</comment>
<keyword evidence="8" id="KW-0129">CBS domain</keyword>
<keyword evidence="9" id="KW-0479">Metal-binding</keyword>
<dbReference type="InterPro" id="IPR046342">
    <property type="entry name" value="CBS_dom_sf"/>
</dbReference>
<comment type="subunit">
    <text evidence="9">Homodimer.</text>
</comment>
<dbReference type="NCBIfam" id="TIGR00400">
    <property type="entry name" value="mgtE"/>
    <property type="match status" value="1"/>
</dbReference>
<evidence type="ECO:0000256" key="1">
    <source>
        <dbReference type="ARBA" id="ARBA00004141"/>
    </source>
</evidence>
<sequence>MEELLQYVEERKFRLLRSRLAEMNEADIAEFMEELDDNKKVLIFRMLPKDQAADAFAFLEPDIQQHIINSITDAEVSKIIEDLFVDDAVDMLEELPATVVKRVMRTAGTETRQLINQFLQYPENSAGSIMTAEYIGLKKYMNVEQAFAYIRAHGVDKETIYTCFVTDGQRRLEGVVTIKDLLMNPYEMKIQDIMDENVIKAVTTEDQEEVVDLFNKYDLMCLPVVDHEERLVGIVTVDDVVDVMEEEATEDIEKMAAMLPSDKPYLKTGIFELAKNRIVWLTVLMISSMITGSILTYYEAAFAALPLLVSFVPMLTGTGGNAGSQSSTTIIRAMTIGDVEPRDILRIVWKEIRVAVVVGVILAGLNFIRLMLQYPGETLVCVTVVVSLMLTIILAKTIGCTLPILAQLLHLDPAIMAAPLISTIVDACSLIVYFQIACHLLAI</sequence>
<keyword evidence="3 9" id="KW-0813">Transport</keyword>
<evidence type="ECO:0000256" key="3">
    <source>
        <dbReference type="ARBA" id="ARBA00022448"/>
    </source>
</evidence>
<feature type="domain" description="CBS" evidence="10">
    <location>
        <begin position="194"/>
        <end position="250"/>
    </location>
</feature>
<dbReference type="EMBL" id="JAJEPS010000023">
    <property type="protein sequence ID" value="MCC2127551.1"/>
    <property type="molecule type" value="Genomic_DNA"/>
</dbReference>
<dbReference type="InterPro" id="IPR006667">
    <property type="entry name" value="SLC41_membr_dom"/>
</dbReference>
<dbReference type="GO" id="GO:0046872">
    <property type="term" value="F:metal ion binding"/>
    <property type="evidence" value="ECO:0007669"/>
    <property type="project" value="UniProtKB-KW"/>
</dbReference>
<evidence type="ECO:0000313" key="11">
    <source>
        <dbReference type="EMBL" id="MCC2127551.1"/>
    </source>
</evidence>
<comment type="caution">
    <text evidence="9">Lacks conserved residue(s) required for the propagation of feature annotation.</text>
</comment>
<dbReference type="GO" id="GO:0015095">
    <property type="term" value="F:magnesium ion transmembrane transporter activity"/>
    <property type="evidence" value="ECO:0007669"/>
    <property type="project" value="UniProtKB-UniRule"/>
</dbReference>
<dbReference type="SMART" id="SM00116">
    <property type="entry name" value="CBS"/>
    <property type="match status" value="2"/>
</dbReference>
<dbReference type="SMART" id="SM00924">
    <property type="entry name" value="MgtE_N"/>
    <property type="match status" value="1"/>
</dbReference>
<dbReference type="Pfam" id="PF00571">
    <property type="entry name" value="CBS"/>
    <property type="match status" value="2"/>
</dbReference>
<evidence type="ECO:0000256" key="5">
    <source>
        <dbReference type="ARBA" id="ARBA00022842"/>
    </source>
</evidence>
<evidence type="ECO:0000256" key="2">
    <source>
        <dbReference type="ARBA" id="ARBA00009749"/>
    </source>
</evidence>
<dbReference type="InterPro" id="IPR006669">
    <property type="entry name" value="MgtE_transporter"/>
</dbReference>
<evidence type="ECO:0000256" key="7">
    <source>
        <dbReference type="ARBA" id="ARBA00023136"/>
    </source>
</evidence>
<comment type="similarity">
    <text evidence="2 9">Belongs to the SLC41A transporter family.</text>
</comment>
<dbReference type="PANTHER" id="PTHR43773:SF1">
    <property type="entry name" value="MAGNESIUM TRANSPORTER MGTE"/>
    <property type="match status" value="1"/>
</dbReference>
<feature type="transmembrane region" description="Helical" evidence="9">
    <location>
        <begin position="352"/>
        <end position="372"/>
    </location>
</feature>
<dbReference type="GO" id="GO:0005886">
    <property type="term" value="C:plasma membrane"/>
    <property type="evidence" value="ECO:0007669"/>
    <property type="project" value="UniProtKB-SubCell"/>
</dbReference>
<accession>A0AAE3DD92</accession>
<dbReference type="CDD" id="cd04606">
    <property type="entry name" value="CBS_pair_Mg_transporter"/>
    <property type="match status" value="1"/>
</dbReference>
<dbReference type="InterPro" id="IPR006668">
    <property type="entry name" value="Mg_transptr_MgtE_intracell_dom"/>
</dbReference>
<feature type="transmembrane region" description="Helical" evidence="9">
    <location>
        <begin position="379"/>
        <end position="405"/>
    </location>
</feature>
<dbReference type="Gene3D" id="3.10.580.10">
    <property type="entry name" value="CBS-domain"/>
    <property type="match status" value="1"/>
</dbReference>
<dbReference type="Proteomes" id="UP001198220">
    <property type="component" value="Unassembled WGS sequence"/>
</dbReference>
<feature type="transmembrane region" description="Helical" evidence="9">
    <location>
        <begin position="417"/>
        <end position="442"/>
    </location>
</feature>
<evidence type="ECO:0000313" key="12">
    <source>
        <dbReference type="Proteomes" id="UP001198220"/>
    </source>
</evidence>
<keyword evidence="7 9" id="KW-0472">Membrane</keyword>
<dbReference type="Pfam" id="PF01769">
    <property type="entry name" value="MgtE"/>
    <property type="match status" value="1"/>
</dbReference>
<dbReference type="Pfam" id="PF03448">
    <property type="entry name" value="MgtE_N"/>
    <property type="match status" value="1"/>
</dbReference>
<keyword evidence="6 9" id="KW-1133">Transmembrane helix</keyword>
<comment type="subcellular location">
    <subcellularLocation>
        <location evidence="9">Cell membrane</location>
        <topology evidence="9">Multi-pass membrane protein</topology>
    </subcellularLocation>
    <subcellularLocation>
        <location evidence="1">Membrane</location>
        <topology evidence="1">Multi-pass membrane protein</topology>
    </subcellularLocation>
</comment>
<evidence type="ECO:0000256" key="9">
    <source>
        <dbReference type="RuleBase" id="RU362011"/>
    </source>
</evidence>
<dbReference type="PROSITE" id="PS51371">
    <property type="entry name" value="CBS"/>
    <property type="match status" value="1"/>
</dbReference>
<organism evidence="11 12">
    <name type="scientific">Hominiventricola filiformis</name>
    <dbReference type="NCBI Taxonomy" id="2885352"/>
    <lineage>
        <taxon>Bacteria</taxon>
        <taxon>Bacillati</taxon>
        <taxon>Bacillota</taxon>
        <taxon>Clostridia</taxon>
        <taxon>Lachnospirales</taxon>
        <taxon>Lachnospiraceae</taxon>
        <taxon>Hominiventricola</taxon>
    </lineage>
</organism>
<feature type="transmembrane region" description="Helical" evidence="9">
    <location>
        <begin position="278"/>
        <end position="298"/>
    </location>
</feature>
<dbReference type="InterPro" id="IPR000644">
    <property type="entry name" value="CBS_dom"/>
</dbReference>
<gene>
    <name evidence="11" type="primary">mgtE</name>
    <name evidence="11" type="ORF">LKD36_15465</name>
</gene>
<dbReference type="PANTHER" id="PTHR43773">
    <property type="entry name" value="MAGNESIUM TRANSPORTER MGTE"/>
    <property type="match status" value="1"/>
</dbReference>
<dbReference type="Gene3D" id="1.10.357.20">
    <property type="entry name" value="SLC41 divalent cation transporters, integral membrane domain"/>
    <property type="match status" value="1"/>
</dbReference>
<dbReference type="SUPFAM" id="SSF161093">
    <property type="entry name" value="MgtE membrane domain-like"/>
    <property type="match status" value="1"/>
</dbReference>
<keyword evidence="5 9" id="KW-0460">Magnesium</keyword>
<dbReference type="InterPro" id="IPR038076">
    <property type="entry name" value="MgtE_N_sf"/>
</dbReference>
<keyword evidence="12" id="KW-1185">Reference proteome</keyword>
<comment type="caution">
    <text evidence="11">The sequence shown here is derived from an EMBL/GenBank/DDBJ whole genome shotgun (WGS) entry which is preliminary data.</text>
</comment>
<dbReference type="AlphaFoldDB" id="A0AAE3DD92"/>
<reference evidence="11 12" key="1">
    <citation type="submission" date="2021-10" db="EMBL/GenBank/DDBJ databases">
        <title>Anaerobic single-cell dispensing facilitates the cultivation of human gut bacteria.</title>
        <authorList>
            <person name="Afrizal A."/>
        </authorList>
    </citation>
    <scope>NUCLEOTIDE SEQUENCE [LARGE SCALE GENOMIC DNA]</scope>
    <source>
        <strain evidence="11 12">CLA-AA-H276</strain>
    </source>
</reference>
<dbReference type="Gene3D" id="1.25.60.10">
    <property type="entry name" value="MgtE N-terminal domain-like"/>
    <property type="match status" value="1"/>
</dbReference>
<evidence type="ECO:0000259" key="10">
    <source>
        <dbReference type="PROSITE" id="PS51371"/>
    </source>
</evidence>
<evidence type="ECO:0000256" key="4">
    <source>
        <dbReference type="ARBA" id="ARBA00022692"/>
    </source>
</evidence>
<dbReference type="RefSeq" id="WP_118770089.1">
    <property type="nucleotide sequence ID" value="NZ_JAJEPS010000023.1"/>
</dbReference>
<dbReference type="SUPFAM" id="SSF158791">
    <property type="entry name" value="MgtE N-terminal domain-like"/>
    <property type="match status" value="1"/>
</dbReference>
<evidence type="ECO:0000256" key="8">
    <source>
        <dbReference type="PROSITE-ProRule" id="PRU00703"/>
    </source>
</evidence>